<dbReference type="EnsemblMetazoa" id="RPRC004321-RA">
    <property type="protein sequence ID" value="RPRC004321-PA"/>
    <property type="gene ID" value="RPRC004321"/>
</dbReference>
<dbReference type="AlphaFoldDB" id="T1HJU9"/>
<evidence type="ECO:0008006" key="5">
    <source>
        <dbReference type="Google" id="ProtNLM"/>
    </source>
</evidence>
<evidence type="ECO:0000256" key="1">
    <source>
        <dbReference type="ARBA" id="ARBA00022679"/>
    </source>
</evidence>
<evidence type="ECO:0000313" key="3">
    <source>
        <dbReference type="EnsemblMetazoa" id="RPRC004321-PA"/>
    </source>
</evidence>
<keyword evidence="4" id="KW-1185">Reference proteome</keyword>
<name>T1HJU9_RHOPR</name>
<reference evidence="3" key="1">
    <citation type="submission" date="2015-05" db="UniProtKB">
        <authorList>
            <consortium name="EnsemblMetazoa"/>
        </authorList>
    </citation>
    <scope>IDENTIFICATION</scope>
</reference>
<dbReference type="Gene3D" id="3.90.350.10">
    <property type="entry name" value="Transposase Inhibitor Protein From Tn5, Chain A, domain 1"/>
    <property type="match status" value="1"/>
</dbReference>
<dbReference type="EMBL" id="ACPB03028555">
    <property type="status" value="NOT_ANNOTATED_CDS"/>
    <property type="molecule type" value="Genomic_DNA"/>
</dbReference>
<proteinExistence type="predicted"/>
<dbReference type="SUPFAM" id="SSF51161">
    <property type="entry name" value="Trimeric LpxA-like enzymes"/>
    <property type="match status" value="1"/>
</dbReference>
<accession>T1HJU9</accession>
<evidence type="ECO:0000313" key="4">
    <source>
        <dbReference type="Proteomes" id="UP000015103"/>
    </source>
</evidence>
<sequence length="322" mass="34567">MTHGGDVGYELQTRLLVDAANGLPIAPLSQTLTDRAGCRSTLTEGLSESLTHMDALTADIARVESLATGKKLVHLIDREGDSIGHMRTLSSQGICWLIRGKEGHRAEWGGDTRKIGEIADDLPFIANGQVGWKGKKANMEIGETSVIITRTAKAKRKDKTPDVFASRNNRPVWGAVVTSSDLFNKAIDGFTTIIASGTGFLNIGSYVHIGGYTFLSAGAGIIIKDFCGLSQGVKIYSKSDDYSGKKLTNPTISEEYTGVIKGTVTLEKHVIIGSGTVVLPNITLKEGVSFGAQSLVTKDLNEWGMYFGCPAKKLEIEKAFVE</sequence>
<keyword evidence="1" id="KW-0808">Transferase</keyword>
<dbReference type="InterPro" id="IPR050179">
    <property type="entry name" value="Trans_hexapeptide_repeat"/>
</dbReference>
<dbReference type="PANTHER" id="PTHR43300:SF12">
    <property type="entry name" value="CHLORAMPHENICOL ACETYLTRANSFERASE"/>
    <property type="match status" value="1"/>
</dbReference>
<protein>
    <recommendedName>
        <fullName evidence="5">Acyltransferase</fullName>
    </recommendedName>
</protein>
<dbReference type="PANTHER" id="PTHR43300">
    <property type="entry name" value="ACETYLTRANSFERASE"/>
    <property type="match status" value="1"/>
</dbReference>
<dbReference type="InterPro" id="IPR011004">
    <property type="entry name" value="Trimer_LpxA-like_sf"/>
</dbReference>
<dbReference type="GO" id="GO:0016746">
    <property type="term" value="F:acyltransferase activity"/>
    <property type="evidence" value="ECO:0007669"/>
    <property type="project" value="UniProtKB-KW"/>
</dbReference>
<dbReference type="VEuPathDB" id="VectorBase:RPRC004321"/>
<dbReference type="HOGENOM" id="CLU_864111_0_0_1"/>
<keyword evidence="2" id="KW-0012">Acyltransferase</keyword>
<organism evidence="3 4">
    <name type="scientific">Rhodnius prolixus</name>
    <name type="common">Triatomid bug</name>
    <dbReference type="NCBI Taxonomy" id="13249"/>
    <lineage>
        <taxon>Eukaryota</taxon>
        <taxon>Metazoa</taxon>
        <taxon>Ecdysozoa</taxon>
        <taxon>Arthropoda</taxon>
        <taxon>Hexapoda</taxon>
        <taxon>Insecta</taxon>
        <taxon>Pterygota</taxon>
        <taxon>Neoptera</taxon>
        <taxon>Paraneoptera</taxon>
        <taxon>Hemiptera</taxon>
        <taxon>Heteroptera</taxon>
        <taxon>Panheteroptera</taxon>
        <taxon>Cimicomorpha</taxon>
        <taxon>Reduviidae</taxon>
        <taxon>Triatominae</taxon>
        <taxon>Rhodnius</taxon>
    </lineage>
</organism>
<dbReference type="CDD" id="cd04647">
    <property type="entry name" value="LbH_MAT_like"/>
    <property type="match status" value="1"/>
</dbReference>
<dbReference type="Proteomes" id="UP000015103">
    <property type="component" value="Unassembled WGS sequence"/>
</dbReference>
<dbReference type="Gene3D" id="2.160.10.10">
    <property type="entry name" value="Hexapeptide repeat proteins"/>
    <property type="match status" value="1"/>
</dbReference>
<evidence type="ECO:0000256" key="2">
    <source>
        <dbReference type="ARBA" id="ARBA00023315"/>
    </source>
</evidence>
<dbReference type="InParanoid" id="T1HJU9"/>
<dbReference type="InterPro" id="IPR012337">
    <property type="entry name" value="RNaseH-like_sf"/>
</dbReference>
<dbReference type="SUPFAM" id="SSF53098">
    <property type="entry name" value="Ribonuclease H-like"/>
    <property type="match status" value="1"/>
</dbReference>